<dbReference type="InterPro" id="IPR036869">
    <property type="entry name" value="J_dom_sf"/>
</dbReference>
<evidence type="ECO:0000256" key="4">
    <source>
        <dbReference type="ARBA" id="ARBA00012205"/>
    </source>
</evidence>
<dbReference type="EC" id="3.2.2.n1" evidence="4 15"/>
<dbReference type="PANTHER" id="PTHR31223:SF88">
    <property type="entry name" value="CYTOKININ RIBOSIDE 5'-MONOPHOSPHATE PHOSPHORIBOHYDROLASE"/>
    <property type="match status" value="1"/>
</dbReference>
<comment type="subcellular location">
    <subcellularLocation>
        <location evidence="1">Mitochondrion inner membrane</location>
        <topology evidence="1">Peripheral membrane protein</topology>
    </subcellularLocation>
</comment>
<dbReference type="Proteomes" id="UP000604825">
    <property type="component" value="Unassembled WGS sequence"/>
</dbReference>
<proteinExistence type="inferred from homology"/>
<evidence type="ECO:0000256" key="2">
    <source>
        <dbReference type="ARBA" id="ARBA00006763"/>
    </source>
</evidence>
<dbReference type="GO" id="GO:0005743">
    <property type="term" value="C:mitochondrial inner membrane"/>
    <property type="evidence" value="ECO:0007669"/>
    <property type="project" value="UniProtKB-SubCell"/>
</dbReference>
<sequence>MTMRQSRFKRICVFCGSSQGKKRSYHDAAIELGNELVARSVDLVYGGGSIGLMGLVSQAVYDGGRHVIGVIPKTLMTPEISGETVGEVRQVADMHQRKAEMARQSDAFIALPGGYGTLEELLEVITWAQLGIHHKPVGLLNVDGYYNSLLTFIDKAVEEGFINPSARRIIVLAPTAQELMDKLEAGKLIANLIVMGSTIIGRAMLQAYRKALDNANKTGVAHEAINNIRRASKTMTEQEARQILGVSENSTWEEIVQRYDNLFERNAKSGSFYLQSKVHRAKECLETVYQKNKQDEPPN</sequence>
<keyword evidence="10" id="KW-0811">Translocation</keyword>
<dbReference type="SUPFAM" id="SSF102405">
    <property type="entry name" value="MCP/YpsA-like"/>
    <property type="match status" value="1"/>
</dbReference>
<comment type="function">
    <text evidence="15">Cytokinin-activating enzyme working in the direct activation pathway. Phosphoribohydrolase that converts inactive cytokinin nucleotides to the biologically active free-base forms.</text>
</comment>
<dbReference type="PANTHER" id="PTHR31223">
    <property type="entry name" value="LOG FAMILY PROTEIN YJL055W"/>
    <property type="match status" value="1"/>
</dbReference>
<dbReference type="GO" id="GO:0009691">
    <property type="term" value="P:cytokinin biosynthetic process"/>
    <property type="evidence" value="ECO:0007669"/>
    <property type="project" value="UniProtKB-UniRule"/>
</dbReference>
<dbReference type="Pfam" id="PF03656">
    <property type="entry name" value="Pam16"/>
    <property type="match status" value="1"/>
</dbReference>
<keyword evidence="12" id="KW-0472">Membrane</keyword>
<evidence type="ECO:0000256" key="7">
    <source>
        <dbReference type="ARBA" id="ARBA00022792"/>
    </source>
</evidence>
<reference evidence="16" key="1">
    <citation type="submission" date="2020-10" db="EMBL/GenBank/DDBJ databases">
        <authorList>
            <person name="Han B."/>
            <person name="Lu T."/>
            <person name="Zhao Q."/>
            <person name="Huang X."/>
            <person name="Zhao Y."/>
        </authorList>
    </citation>
    <scope>NUCLEOTIDE SEQUENCE</scope>
</reference>
<evidence type="ECO:0000256" key="1">
    <source>
        <dbReference type="ARBA" id="ARBA00004637"/>
    </source>
</evidence>
<dbReference type="GO" id="GO:0031348">
    <property type="term" value="P:negative regulation of defense response"/>
    <property type="evidence" value="ECO:0007669"/>
    <property type="project" value="UniProtKB-ARBA"/>
</dbReference>
<evidence type="ECO:0000256" key="9">
    <source>
        <dbReference type="ARBA" id="ARBA00022927"/>
    </source>
</evidence>
<evidence type="ECO:0000256" key="13">
    <source>
        <dbReference type="ARBA" id="ARBA00047718"/>
    </source>
</evidence>
<comment type="similarity">
    <text evidence="2 15">Belongs to the LOG family.</text>
</comment>
<dbReference type="GO" id="GO:0005634">
    <property type="term" value="C:nucleus"/>
    <property type="evidence" value="ECO:0007669"/>
    <property type="project" value="TreeGrafter"/>
</dbReference>
<dbReference type="Pfam" id="PF03641">
    <property type="entry name" value="Lysine_decarbox"/>
    <property type="match status" value="1"/>
</dbReference>
<organism evidence="16 17">
    <name type="scientific">Miscanthus lutarioriparius</name>
    <dbReference type="NCBI Taxonomy" id="422564"/>
    <lineage>
        <taxon>Eukaryota</taxon>
        <taxon>Viridiplantae</taxon>
        <taxon>Streptophyta</taxon>
        <taxon>Embryophyta</taxon>
        <taxon>Tracheophyta</taxon>
        <taxon>Spermatophyta</taxon>
        <taxon>Magnoliopsida</taxon>
        <taxon>Liliopsida</taxon>
        <taxon>Poales</taxon>
        <taxon>Poaceae</taxon>
        <taxon>PACMAD clade</taxon>
        <taxon>Panicoideae</taxon>
        <taxon>Andropogonodae</taxon>
        <taxon>Andropogoneae</taxon>
        <taxon>Saccharinae</taxon>
        <taxon>Miscanthus</taxon>
    </lineage>
</organism>
<evidence type="ECO:0000256" key="10">
    <source>
        <dbReference type="ARBA" id="ARBA00023010"/>
    </source>
</evidence>
<keyword evidence="17" id="KW-1185">Reference proteome</keyword>
<keyword evidence="7" id="KW-0999">Mitochondrion inner membrane</keyword>
<evidence type="ECO:0000256" key="11">
    <source>
        <dbReference type="ARBA" id="ARBA00023128"/>
    </source>
</evidence>
<evidence type="ECO:0000256" key="12">
    <source>
        <dbReference type="ARBA" id="ARBA00023136"/>
    </source>
</evidence>
<dbReference type="OrthoDB" id="414463at2759"/>
<evidence type="ECO:0000256" key="6">
    <source>
        <dbReference type="ARBA" id="ARBA00022712"/>
    </source>
</evidence>
<evidence type="ECO:0000256" key="5">
    <source>
        <dbReference type="ARBA" id="ARBA00022448"/>
    </source>
</evidence>
<keyword evidence="8 15" id="KW-0378">Hydrolase</keyword>
<dbReference type="AlphaFoldDB" id="A0A811M9I9"/>
<dbReference type="GO" id="GO:0015031">
    <property type="term" value="P:protein transport"/>
    <property type="evidence" value="ECO:0007669"/>
    <property type="project" value="UniProtKB-KW"/>
</dbReference>
<dbReference type="FunFam" id="1.10.287.110:FF:000006">
    <property type="entry name" value="Import inner membrane translocase subunit TIM16"/>
    <property type="match status" value="1"/>
</dbReference>
<dbReference type="GO" id="GO:0005829">
    <property type="term" value="C:cytosol"/>
    <property type="evidence" value="ECO:0007669"/>
    <property type="project" value="TreeGrafter"/>
</dbReference>
<comment type="catalytic activity">
    <reaction evidence="13 15">
        <text>N(6)-(dimethylallyl)adenosine 5'-phosphate + H2O = N(6)-dimethylallyladenine + D-ribose 5-phosphate</text>
        <dbReference type="Rhea" id="RHEA:48560"/>
        <dbReference type="ChEBI" id="CHEBI:15377"/>
        <dbReference type="ChEBI" id="CHEBI:17660"/>
        <dbReference type="ChEBI" id="CHEBI:57526"/>
        <dbReference type="ChEBI" id="CHEBI:78346"/>
        <dbReference type="EC" id="3.2.2.n1"/>
    </reaction>
</comment>
<dbReference type="Gene3D" id="3.40.50.450">
    <property type="match status" value="1"/>
</dbReference>
<name>A0A811M9I9_9POAL</name>
<keyword evidence="9" id="KW-0653">Protein transport</keyword>
<keyword evidence="6 15" id="KW-0203">Cytokinin biosynthesis</keyword>
<dbReference type="FunFam" id="3.40.50.450:FF:000005">
    <property type="entry name" value="CASP-like protein"/>
    <property type="match status" value="1"/>
</dbReference>
<keyword evidence="11" id="KW-0496">Mitochondrion</keyword>
<evidence type="ECO:0000313" key="17">
    <source>
        <dbReference type="Proteomes" id="UP000604825"/>
    </source>
</evidence>
<keyword evidence="5" id="KW-0813">Transport</keyword>
<comment type="caution">
    <text evidence="16">The sequence shown here is derived from an EMBL/GenBank/DDBJ whole genome shotgun (WGS) entry which is preliminary data.</text>
</comment>
<dbReference type="InterPro" id="IPR005269">
    <property type="entry name" value="LOG"/>
</dbReference>
<dbReference type="NCBIfam" id="TIGR00730">
    <property type="entry name" value="Rossman fold protein, TIGR00730 family"/>
    <property type="match status" value="1"/>
</dbReference>
<comment type="catalytic activity">
    <reaction evidence="14 15">
        <text>9-ribosyl-trans-zeatin 5'-phosphate + H2O = trans-zeatin + D-ribose 5-phosphate</text>
        <dbReference type="Rhea" id="RHEA:48564"/>
        <dbReference type="ChEBI" id="CHEBI:15377"/>
        <dbReference type="ChEBI" id="CHEBI:16522"/>
        <dbReference type="ChEBI" id="CHEBI:78346"/>
        <dbReference type="ChEBI" id="CHEBI:87947"/>
        <dbReference type="EC" id="3.2.2.n1"/>
    </reaction>
</comment>
<comment type="similarity">
    <text evidence="3">Belongs to the TIM16/PAM16 family.</text>
</comment>
<evidence type="ECO:0000256" key="3">
    <source>
        <dbReference type="ARBA" id="ARBA00008817"/>
    </source>
</evidence>
<evidence type="ECO:0000256" key="15">
    <source>
        <dbReference type="RuleBase" id="RU363015"/>
    </source>
</evidence>
<dbReference type="GO" id="GO:0016799">
    <property type="term" value="F:hydrolase activity, hydrolyzing N-glycosyl compounds"/>
    <property type="evidence" value="ECO:0007669"/>
    <property type="project" value="TreeGrafter"/>
</dbReference>
<evidence type="ECO:0000256" key="8">
    <source>
        <dbReference type="ARBA" id="ARBA00022801"/>
    </source>
</evidence>
<dbReference type="EMBL" id="CAJGYO010000001">
    <property type="protein sequence ID" value="CAD6205354.1"/>
    <property type="molecule type" value="Genomic_DNA"/>
</dbReference>
<dbReference type="Gene3D" id="1.10.287.110">
    <property type="entry name" value="DnaJ domain"/>
    <property type="match status" value="1"/>
</dbReference>
<gene>
    <name evidence="16" type="ORF">NCGR_LOCUS3185</name>
</gene>
<accession>A0A811M9I9</accession>
<evidence type="ECO:0000313" key="16">
    <source>
        <dbReference type="EMBL" id="CAD6205354.1"/>
    </source>
</evidence>
<evidence type="ECO:0000256" key="14">
    <source>
        <dbReference type="ARBA" id="ARBA00049153"/>
    </source>
</evidence>
<protein>
    <recommendedName>
        <fullName evidence="4 15">Cytokinin riboside 5'-monophosphate phosphoribohydrolase</fullName>
        <ecNumber evidence="4 15">3.2.2.n1</ecNumber>
    </recommendedName>
</protein>
<dbReference type="InterPro" id="IPR031100">
    <property type="entry name" value="LOG_fam"/>
</dbReference>